<feature type="compositionally biased region" description="Low complexity" evidence="1">
    <location>
        <begin position="40"/>
        <end position="52"/>
    </location>
</feature>
<feature type="region of interest" description="Disordered" evidence="1">
    <location>
        <begin position="118"/>
        <end position="161"/>
    </location>
</feature>
<name>A0A833YQ16_9CHIR</name>
<reference evidence="2 3" key="1">
    <citation type="journal article" date="2020" name="Nature">
        <title>Six reference-quality genomes reveal evolution of bat adaptations.</title>
        <authorList>
            <person name="Jebb D."/>
            <person name="Huang Z."/>
            <person name="Pippel M."/>
            <person name="Hughes G.M."/>
            <person name="Lavrichenko K."/>
            <person name="Devanna P."/>
            <person name="Winkler S."/>
            <person name="Jermiin L.S."/>
            <person name="Skirmuntt E.C."/>
            <person name="Katzourakis A."/>
            <person name="Burkitt-Gray L."/>
            <person name="Ray D.A."/>
            <person name="Sullivan K.A.M."/>
            <person name="Roscito J.G."/>
            <person name="Kirilenko B.M."/>
            <person name="Davalos L.M."/>
            <person name="Corthals A.P."/>
            <person name="Power M.L."/>
            <person name="Jones G."/>
            <person name="Ransome R.D."/>
            <person name="Dechmann D.K.N."/>
            <person name="Locatelli A.G."/>
            <person name="Puechmaille S.J."/>
            <person name="Fedrigo O."/>
            <person name="Jarvis E.D."/>
            <person name="Hiller M."/>
            <person name="Vernes S.C."/>
            <person name="Myers E.W."/>
            <person name="Teeling E.C."/>
        </authorList>
    </citation>
    <scope>NUCLEOTIDE SEQUENCE [LARGE SCALE GENOMIC DNA]</scope>
    <source>
        <strain evidence="2">Bat1K_MPI-CBG_1</strain>
    </source>
</reference>
<dbReference type="EMBL" id="JABVXQ010000014">
    <property type="protein sequence ID" value="KAF6078343.1"/>
    <property type="molecule type" value="Genomic_DNA"/>
</dbReference>
<organism evidence="2 3">
    <name type="scientific">Phyllostomus discolor</name>
    <name type="common">pale spear-nosed bat</name>
    <dbReference type="NCBI Taxonomy" id="89673"/>
    <lineage>
        <taxon>Eukaryota</taxon>
        <taxon>Metazoa</taxon>
        <taxon>Chordata</taxon>
        <taxon>Craniata</taxon>
        <taxon>Vertebrata</taxon>
        <taxon>Euteleostomi</taxon>
        <taxon>Mammalia</taxon>
        <taxon>Eutheria</taxon>
        <taxon>Laurasiatheria</taxon>
        <taxon>Chiroptera</taxon>
        <taxon>Yangochiroptera</taxon>
        <taxon>Phyllostomidae</taxon>
        <taxon>Phyllostominae</taxon>
        <taxon>Phyllostomus</taxon>
    </lineage>
</organism>
<sequence>MLRPRSHRSGLANLAATCSGQDTSHGRAREDSPGPGHQPLGALASGASWGAGETQQERARLCKPRAASGASAPLTPHPPPAGAVPAPPTAQPETPNFRGMHSRRDNTLLYDAGREWTRRPPSVSRDVQRMPTRARRGGSGATCHRGLTTSQERLPPEPQPGGTLLAGVRCICRAGTRTQRLPAIVANTPRWVESMQQPR</sequence>
<evidence type="ECO:0000256" key="1">
    <source>
        <dbReference type="SAM" id="MobiDB-lite"/>
    </source>
</evidence>
<proteinExistence type="predicted"/>
<comment type="caution">
    <text evidence="2">The sequence shown here is derived from an EMBL/GenBank/DDBJ whole genome shotgun (WGS) entry which is preliminary data.</text>
</comment>
<dbReference type="AlphaFoldDB" id="A0A833YQ16"/>
<gene>
    <name evidence="2" type="ORF">HJG60_009190</name>
</gene>
<feature type="compositionally biased region" description="Pro residues" evidence="1">
    <location>
        <begin position="75"/>
        <end position="90"/>
    </location>
</feature>
<evidence type="ECO:0000313" key="3">
    <source>
        <dbReference type="Proteomes" id="UP000664940"/>
    </source>
</evidence>
<accession>A0A833YQ16</accession>
<feature type="region of interest" description="Disordered" evidence="1">
    <location>
        <begin position="1"/>
        <end position="103"/>
    </location>
</feature>
<evidence type="ECO:0000313" key="2">
    <source>
        <dbReference type="EMBL" id="KAF6078343.1"/>
    </source>
</evidence>
<dbReference type="Proteomes" id="UP000664940">
    <property type="component" value="Unassembled WGS sequence"/>
</dbReference>
<protein>
    <submittedName>
        <fullName evidence="2">Uncharacterized protein</fullName>
    </submittedName>
</protein>